<dbReference type="GO" id="GO:0008270">
    <property type="term" value="F:zinc ion binding"/>
    <property type="evidence" value="ECO:0007669"/>
    <property type="project" value="UniProtKB-KW"/>
</dbReference>
<keyword evidence="5" id="KW-0175">Coiled coil</keyword>
<name>A0A0C3PAM1_PHLG1</name>
<evidence type="ECO:0000313" key="8">
    <source>
        <dbReference type="EMBL" id="KIP01858.1"/>
    </source>
</evidence>
<dbReference type="InterPro" id="IPR018957">
    <property type="entry name" value="Znf_C3HC4_RING-type"/>
</dbReference>
<evidence type="ECO:0000256" key="2">
    <source>
        <dbReference type="ARBA" id="ARBA00022771"/>
    </source>
</evidence>
<dbReference type="Pfam" id="PF25450">
    <property type="entry name" value="Rab11-FIP3"/>
    <property type="match status" value="1"/>
</dbReference>
<dbReference type="EMBL" id="KN840729">
    <property type="protein sequence ID" value="KIP01858.1"/>
    <property type="molecule type" value="Genomic_DNA"/>
</dbReference>
<dbReference type="HOGENOM" id="CLU_097633_0_0_1"/>
<dbReference type="AlphaFoldDB" id="A0A0C3PAM1"/>
<feature type="region of interest" description="Disordered" evidence="6">
    <location>
        <begin position="148"/>
        <end position="171"/>
    </location>
</feature>
<dbReference type="SUPFAM" id="SSF57850">
    <property type="entry name" value="RING/U-box"/>
    <property type="match status" value="1"/>
</dbReference>
<evidence type="ECO:0000259" key="7">
    <source>
        <dbReference type="PROSITE" id="PS50089"/>
    </source>
</evidence>
<evidence type="ECO:0000256" key="4">
    <source>
        <dbReference type="PROSITE-ProRule" id="PRU00175"/>
    </source>
</evidence>
<feature type="domain" description="RING-type" evidence="7">
    <location>
        <begin position="6"/>
        <end position="49"/>
    </location>
</feature>
<sequence>MSGTTCAICLEDAKSPVSIPCGHIHCEKCLIQCVEACDDAVECPCPTCRALFMIATPDLRFVPAKYHPFIQSSVRRVYPSPSDVVQALEERNETLRSDNSALKDKIKNFKARNDHLQRDKQRLMDTCEATQAAVANYREMERQLRDEIDLSQAPTTDELDFAQVNQERHGR</sequence>
<dbReference type="Proteomes" id="UP000053257">
    <property type="component" value="Unassembled WGS sequence"/>
</dbReference>
<dbReference type="STRING" id="745531.A0A0C3PAM1"/>
<keyword evidence="1" id="KW-0479">Metal-binding</keyword>
<dbReference type="Gene3D" id="3.30.40.10">
    <property type="entry name" value="Zinc/RING finger domain, C3HC4 (zinc finger)"/>
    <property type="match status" value="1"/>
</dbReference>
<proteinExistence type="predicted"/>
<evidence type="ECO:0000256" key="3">
    <source>
        <dbReference type="ARBA" id="ARBA00022833"/>
    </source>
</evidence>
<dbReference type="InterPro" id="IPR057316">
    <property type="entry name" value="Rab11-FIP3/4_dom"/>
</dbReference>
<gene>
    <name evidence="8" type="ORF">PHLGIDRAFT_325371</name>
</gene>
<evidence type="ECO:0000256" key="1">
    <source>
        <dbReference type="ARBA" id="ARBA00022723"/>
    </source>
</evidence>
<dbReference type="InterPro" id="IPR001841">
    <property type="entry name" value="Znf_RING"/>
</dbReference>
<protein>
    <recommendedName>
        <fullName evidence="7">RING-type domain-containing protein</fullName>
    </recommendedName>
</protein>
<reference evidence="8 9" key="1">
    <citation type="journal article" date="2014" name="PLoS Genet.">
        <title>Analysis of the Phlebiopsis gigantea genome, transcriptome and secretome provides insight into its pioneer colonization strategies of wood.</title>
        <authorList>
            <person name="Hori C."/>
            <person name="Ishida T."/>
            <person name="Igarashi K."/>
            <person name="Samejima M."/>
            <person name="Suzuki H."/>
            <person name="Master E."/>
            <person name="Ferreira P."/>
            <person name="Ruiz-Duenas F.J."/>
            <person name="Held B."/>
            <person name="Canessa P."/>
            <person name="Larrondo L.F."/>
            <person name="Schmoll M."/>
            <person name="Druzhinina I.S."/>
            <person name="Kubicek C.P."/>
            <person name="Gaskell J.A."/>
            <person name="Kersten P."/>
            <person name="St John F."/>
            <person name="Glasner J."/>
            <person name="Sabat G."/>
            <person name="Splinter BonDurant S."/>
            <person name="Syed K."/>
            <person name="Yadav J."/>
            <person name="Mgbeahuruike A.C."/>
            <person name="Kovalchuk A."/>
            <person name="Asiegbu F.O."/>
            <person name="Lackner G."/>
            <person name="Hoffmeister D."/>
            <person name="Rencoret J."/>
            <person name="Gutierrez A."/>
            <person name="Sun H."/>
            <person name="Lindquist E."/>
            <person name="Barry K."/>
            <person name="Riley R."/>
            <person name="Grigoriev I.V."/>
            <person name="Henrissat B."/>
            <person name="Kues U."/>
            <person name="Berka R.M."/>
            <person name="Martinez A.T."/>
            <person name="Covert S.F."/>
            <person name="Blanchette R.A."/>
            <person name="Cullen D."/>
        </authorList>
    </citation>
    <scope>NUCLEOTIDE SEQUENCE [LARGE SCALE GENOMIC DNA]</scope>
    <source>
        <strain evidence="8 9">11061_1 CR5-6</strain>
    </source>
</reference>
<keyword evidence="3" id="KW-0862">Zinc</keyword>
<evidence type="ECO:0000256" key="6">
    <source>
        <dbReference type="SAM" id="MobiDB-lite"/>
    </source>
</evidence>
<dbReference type="PROSITE" id="PS50089">
    <property type="entry name" value="ZF_RING_2"/>
    <property type="match status" value="1"/>
</dbReference>
<keyword evidence="2 4" id="KW-0863">Zinc-finger</keyword>
<organism evidence="8 9">
    <name type="scientific">Phlebiopsis gigantea (strain 11061_1 CR5-6)</name>
    <name type="common">White-rot fungus</name>
    <name type="synonym">Peniophora gigantea</name>
    <dbReference type="NCBI Taxonomy" id="745531"/>
    <lineage>
        <taxon>Eukaryota</taxon>
        <taxon>Fungi</taxon>
        <taxon>Dikarya</taxon>
        <taxon>Basidiomycota</taxon>
        <taxon>Agaricomycotina</taxon>
        <taxon>Agaricomycetes</taxon>
        <taxon>Polyporales</taxon>
        <taxon>Phanerochaetaceae</taxon>
        <taxon>Phlebiopsis</taxon>
    </lineage>
</organism>
<evidence type="ECO:0000313" key="9">
    <source>
        <dbReference type="Proteomes" id="UP000053257"/>
    </source>
</evidence>
<dbReference type="Pfam" id="PF00097">
    <property type="entry name" value="zf-C3HC4"/>
    <property type="match status" value="1"/>
</dbReference>
<evidence type="ECO:0000256" key="5">
    <source>
        <dbReference type="SAM" id="Coils"/>
    </source>
</evidence>
<dbReference type="OrthoDB" id="6270329at2759"/>
<keyword evidence="9" id="KW-1185">Reference proteome</keyword>
<feature type="coiled-coil region" evidence="5">
    <location>
        <begin position="85"/>
        <end position="147"/>
    </location>
</feature>
<dbReference type="InterPro" id="IPR013083">
    <property type="entry name" value="Znf_RING/FYVE/PHD"/>
</dbReference>
<accession>A0A0C3PAM1</accession>